<dbReference type="Pfam" id="PF00534">
    <property type="entry name" value="Glycos_transf_1"/>
    <property type="match status" value="1"/>
</dbReference>
<proteinExistence type="predicted"/>
<evidence type="ECO:0000259" key="3">
    <source>
        <dbReference type="Pfam" id="PF13439"/>
    </source>
</evidence>
<sequence length="373" mass="42919">MKIAIDFRDYTCGIKRGIYFYAFGLYQALAKYDPSNRYLTISDYPLKNLRDKNRLFGRIWDRLILPTFVGLKNIDILHFTSPNETDFDFTKAKLFKNVKTIATIHDIIPYLFPEKLLDPLPQNIRQTFEAQFQMALKADHLIAISRVTKNDLIKTFNIDPNKISVVYQCNHDDRFRPRNSEEIEFIHDKYHLPKNFIFNPSGKDFHKNFDNIALAYSLLPNDLMEKHSLIVQGYFPEAESKRRKELCQKLGISQNVIITDVSEEDVPLLYNAARLTLTATFYEGFGLSPLESFTSGTAVIAGNNSSQPEVCEDAAVLVDAYDPESITQGLVKILADQSFREKLINKGFSQAKKFSQEIRAKETIKVYQKVLKT</sequence>
<name>A0A0G0Z5J3_9BACT</name>
<evidence type="ECO:0000259" key="2">
    <source>
        <dbReference type="Pfam" id="PF00534"/>
    </source>
</evidence>
<dbReference type="Gene3D" id="3.40.50.2000">
    <property type="entry name" value="Glycogen Phosphorylase B"/>
    <property type="match status" value="2"/>
</dbReference>
<evidence type="ECO:0000313" key="4">
    <source>
        <dbReference type="EMBL" id="KKS43980.1"/>
    </source>
</evidence>
<organism evidence="4 5">
    <name type="scientific">candidate division CPR1 bacterium GW2011_GWA2_42_17</name>
    <dbReference type="NCBI Taxonomy" id="1618341"/>
    <lineage>
        <taxon>Bacteria</taxon>
        <taxon>candidate division CPR1</taxon>
    </lineage>
</organism>
<dbReference type="InterPro" id="IPR028098">
    <property type="entry name" value="Glyco_trans_4-like_N"/>
</dbReference>
<reference evidence="4 5" key="1">
    <citation type="journal article" date="2015" name="Nature">
        <title>rRNA introns, odd ribosomes, and small enigmatic genomes across a large radiation of phyla.</title>
        <authorList>
            <person name="Brown C.T."/>
            <person name="Hug L.A."/>
            <person name="Thomas B.C."/>
            <person name="Sharon I."/>
            <person name="Castelle C.J."/>
            <person name="Singh A."/>
            <person name="Wilkins M.J."/>
            <person name="Williams K.H."/>
            <person name="Banfield J.F."/>
        </authorList>
    </citation>
    <scope>NUCLEOTIDE SEQUENCE [LARGE SCALE GENOMIC DNA]</scope>
</reference>
<dbReference type="Proteomes" id="UP000034875">
    <property type="component" value="Unassembled WGS sequence"/>
</dbReference>
<feature type="domain" description="Glycosyl transferase family 1" evidence="2">
    <location>
        <begin position="194"/>
        <end position="347"/>
    </location>
</feature>
<dbReference type="AlphaFoldDB" id="A0A0G0Z5J3"/>
<comment type="caution">
    <text evidence="4">The sequence shown here is derived from an EMBL/GenBank/DDBJ whole genome shotgun (WGS) entry which is preliminary data.</text>
</comment>
<evidence type="ECO:0000313" key="5">
    <source>
        <dbReference type="Proteomes" id="UP000034875"/>
    </source>
</evidence>
<dbReference type="GO" id="GO:0009103">
    <property type="term" value="P:lipopolysaccharide biosynthetic process"/>
    <property type="evidence" value="ECO:0007669"/>
    <property type="project" value="TreeGrafter"/>
</dbReference>
<dbReference type="InterPro" id="IPR001296">
    <property type="entry name" value="Glyco_trans_1"/>
</dbReference>
<dbReference type="Pfam" id="PF13439">
    <property type="entry name" value="Glyco_transf_4"/>
    <property type="match status" value="1"/>
</dbReference>
<protein>
    <submittedName>
        <fullName evidence="4">Glycosyl transferase, group 1</fullName>
    </submittedName>
</protein>
<evidence type="ECO:0000256" key="1">
    <source>
        <dbReference type="ARBA" id="ARBA00022679"/>
    </source>
</evidence>
<keyword evidence="1 4" id="KW-0808">Transferase</keyword>
<dbReference type="PANTHER" id="PTHR46401">
    <property type="entry name" value="GLYCOSYLTRANSFERASE WBBK-RELATED"/>
    <property type="match status" value="1"/>
</dbReference>
<dbReference type="EMBL" id="LCCZ01000015">
    <property type="protein sequence ID" value="KKS43980.1"/>
    <property type="molecule type" value="Genomic_DNA"/>
</dbReference>
<feature type="domain" description="Glycosyltransferase subfamily 4-like N-terminal" evidence="3">
    <location>
        <begin position="53"/>
        <end position="167"/>
    </location>
</feature>
<dbReference type="GO" id="GO:0016757">
    <property type="term" value="F:glycosyltransferase activity"/>
    <property type="evidence" value="ECO:0007669"/>
    <property type="project" value="InterPro"/>
</dbReference>
<dbReference type="SUPFAM" id="SSF53756">
    <property type="entry name" value="UDP-Glycosyltransferase/glycogen phosphorylase"/>
    <property type="match status" value="1"/>
</dbReference>
<dbReference type="CDD" id="cd03809">
    <property type="entry name" value="GT4_MtfB-like"/>
    <property type="match status" value="1"/>
</dbReference>
<gene>
    <name evidence="4" type="ORF">UV05_C0015G0014</name>
</gene>
<dbReference type="PANTHER" id="PTHR46401:SF2">
    <property type="entry name" value="GLYCOSYLTRANSFERASE WBBK-RELATED"/>
    <property type="match status" value="1"/>
</dbReference>
<accession>A0A0G0Z5J3</accession>